<evidence type="ECO:0000256" key="2">
    <source>
        <dbReference type="SAM" id="SignalP"/>
    </source>
</evidence>
<dbReference type="Gene3D" id="1.25.40.10">
    <property type="entry name" value="Tetratricopeptide repeat domain"/>
    <property type="match status" value="1"/>
</dbReference>
<dbReference type="InterPro" id="IPR011990">
    <property type="entry name" value="TPR-like_helical_dom_sf"/>
</dbReference>
<organism evidence="3 4">
    <name type="scientific">Persephonella atlantica</name>
    <dbReference type="NCBI Taxonomy" id="2699429"/>
    <lineage>
        <taxon>Bacteria</taxon>
        <taxon>Pseudomonadati</taxon>
        <taxon>Aquificota</taxon>
        <taxon>Aquificia</taxon>
        <taxon>Aquificales</taxon>
        <taxon>Hydrogenothermaceae</taxon>
        <taxon>Persephonella</taxon>
    </lineage>
</organism>
<accession>A0ABS1GJA2</accession>
<gene>
    <name evidence="3" type="ORF">GWK41_08000</name>
</gene>
<dbReference type="InterPro" id="IPR019734">
    <property type="entry name" value="TPR_rpt"/>
</dbReference>
<keyword evidence="1" id="KW-0802">TPR repeat</keyword>
<dbReference type="EMBL" id="JAACYA010000002">
    <property type="protein sequence ID" value="MBK3333009.1"/>
    <property type="molecule type" value="Genomic_DNA"/>
</dbReference>
<dbReference type="Pfam" id="PF13424">
    <property type="entry name" value="TPR_12"/>
    <property type="match status" value="1"/>
</dbReference>
<feature type="signal peptide" evidence="2">
    <location>
        <begin position="1"/>
        <end position="23"/>
    </location>
</feature>
<feature type="repeat" description="TPR" evidence="1">
    <location>
        <begin position="91"/>
        <end position="124"/>
    </location>
</feature>
<comment type="caution">
    <text evidence="3">The sequence shown here is derived from an EMBL/GenBank/DDBJ whole genome shotgun (WGS) entry which is preliminary data.</text>
</comment>
<keyword evidence="4" id="KW-1185">Reference proteome</keyword>
<sequence length="161" mass="19128">MRGYFFIPAIFVMALFLAGCQQASRETATIKKIQDEQLWGRKNRAKKAVRIYKKTADEYYKEKAYDKAIVFYNKALVKLKYLKKLKHPYAAQIYEKMGDCYLKLNDRNIAEEFYKKAVEIYQKFYGSEDIRVKRLKEKIKNISLSFRSGSGQYNRMLHETT</sequence>
<evidence type="ECO:0000313" key="3">
    <source>
        <dbReference type="EMBL" id="MBK3333009.1"/>
    </source>
</evidence>
<dbReference type="PROSITE" id="PS50005">
    <property type="entry name" value="TPR"/>
    <property type="match status" value="1"/>
</dbReference>
<proteinExistence type="predicted"/>
<protein>
    <submittedName>
        <fullName evidence="3">Tetratricopeptide repeat protein</fullName>
    </submittedName>
</protein>
<name>A0ABS1GJA2_9AQUI</name>
<dbReference type="PROSITE" id="PS51257">
    <property type="entry name" value="PROKAR_LIPOPROTEIN"/>
    <property type="match status" value="1"/>
</dbReference>
<dbReference type="RefSeq" id="WP_200674405.1">
    <property type="nucleotide sequence ID" value="NZ_JAACYA010000002.1"/>
</dbReference>
<keyword evidence="2" id="KW-0732">Signal</keyword>
<reference evidence="3 4" key="1">
    <citation type="journal article" date="2021" name="Syst. Appl. Microbiol.">
        <title>Persephonella atlantica sp. nov.: How to adapt to physico-chemical gradients in high temperature hydrothermal habitats.</title>
        <authorList>
            <person name="Francois D.X."/>
            <person name="Godfroy A."/>
            <person name="Mathien C."/>
            <person name="Aube J."/>
            <person name="Cathalot C."/>
            <person name="Lesongeur F."/>
            <person name="L'Haridon S."/>
            <person name="Philippon X."/>
            <person name="Roussel E.G."/>
        </authorList>
    </citation>
    <scope>NUCLEOTIDE SEQUENCE [LARGE SCALE GENOMIC DNA]</scope>
    <source>
        <strain evidence="3 4">MO1340</strain>
    </source>
</reference>
<evidence type="ECO:0000313" key="4">
    <source>
        <dbReference type="Proteomes" id="UP000772812"/>
    </source>
</evidence>
<dbReference type="SMART" id="SM00028">
    <property type="entry name" value="TPR"/>
    <property type="match status" value="2"/>
</dbReference>
<feature type="chain" id="PRO_5046227268" evidence="2">
    <location>
        <begin position="24"/>
        <end position="161"/>
    </location>
</feature>
<dbReference type="Proteomes" id="UP000772812">
    <property type="component" value="Unassembled WGS sequence"/>
</dbReference>
<dbReference type="SUPFAM" id="SSF48452">
    <property type="entry name" value="TPR-like"/>
    <property type="match status" value="1"/>
</dbReference>
<evidence type="ECO:0000256" key="1">
    <source>
        <dbReference type="PROSITE-ProRule" id="PRU00339"/>
    </source>
</evidence>